<dbReference type="InterPro" id="IPR048535">
    <property type="entry name" value="RRN6_beta-prop"/>
</dbReference>
<feature type="domain" description="RRN6 beta-propeller" evidence="2">
    <location>
        <begin position="109"/>
        <end position="443"/>
    </location>
</feature>
<feature type="region of interest" description="Disordered" evidence="1">
    <location>
        <begin position="836"/>
        <end position="906"/>
    </location>
</feature>
<accession>A0A9P3FEZ9</accession>
<dbReference type="InterPro" id="IPR048536">
    <property type="entry name" value="Rrn6_K-rich"/>
</dbReference>
<dbReference type="PANTHER" id="PTHR28221:SF2">
    <property type="entry name" value="RNA POLYMERASE I-SPECIFIC TRANSCRIPTION INITIATION FACTOR RRN6"/>
    <property type="match status" value="1"/>
</dbReference>
<dbReference type="Pfam" id="PF20640">
    <property type="entry name" value="Rrn6_HB"/>
    <property type="match status" value="1"/>
</dbReference>
<evidence type="ECO:0008006" key="7">
    <source>
        <dbReference type="Google" id="ProtNLM"/>
    </source>
</evidence>
<dbReference type="InterPro" id="IPR019350">
    <property type="entry name" value="RNA_pol_I-sp_TIF_RRN6-like"/>
</dbReference>
<feature type="compositionally biased region" description="Low complexity" evidence="1">
    <location>
        <begin position="885"/>
        <end position="897"/>
    </location>
</feature>
<sequence>MAERAKRNLPYGHFGQVAYSLDDEEWSFERVSTPSQIVRSCGPPNHVYQPSERQQFNDVPVRAEPQGQRMRRQTKDLLEHIPELQPAAGLLPALLRVSEATQEAVLNHDSTTGRLIATSSIRSEIQHKSMRIAALACGESRTELRLIHVQNRRRGLSHDQKSWIAVPTLYGEETVCTKFDGPVQQVVFAEPVDRGEPLLGVRLLRKTLIFRPTHGTAKSSDLEASSNIQPNLMYDMDIKSTGNVAHSDVAFNPWFSQQIALVDQSGSWTVMEFQSRKLSRVARTWTGAVKTSSLSDGWARIAWLFNLETIAVCARDTITLFSIAGQNSARLHTIAPDIASGAPWILDFAILPGQMDKFAVLTTNNLLVYRVASSGSHEVQVENIATIEHFRNPEATDMRMSIWCCNEGVNVLLYPHTGGVATLYGLNTSEQATLHIIDPIEVQLKQHSTSSTIVDMHVTPITSSGGGILNEEQGHTEFFLATIVVSDGTVLEQILYRSRRDAVKQEYVTTWETKLNATGAKVKQIGFAGAIEADSGVHDEHVQEQPVSKRARRIAPRRKPEDRGIDLSRVAKDFGVHQEFTSIAHVVREAKSAFRNEEDTILPMRTLDSFQNTESISVVNPGTGESLEEVQYLLSESIHVRGPSDDTFAPEEHLRISSVMARLPIDFPPELHAHSLPEMYNAIMSCWLAGLADDVPGRVRLAKAAVARQVTTQLALASRVAHADEGEPQASARGREEQYPGTAALSRLPIRAPSSAHGEGSGQPLDLAGSSQFSTLPTPSPTATPSVVTMSTGLSSFAAPEIFRLCRYTTFSKPSPSVLSRPMSKILSHWNVGDSPAEYDWQSTSKHVQRDDEDEDEAEEMSERDRKRLQRRAERHIKRQRREAAASQAQQMASSQAPEILTASQPAAMVSESQPIVMSSQPSAPRVAVASQVVPGRFGGRPAKKKRKSGF</sequence>
<feature type="compositionally biased region" description="Low complexity" evidence="1">
    <location>
        <begin position="774"/>
        <end position="787"/>
    </location>
</feature>
<dbReference type="GO" id="GO:0001179">
    <property type="term" value="F:RNA polymerase I general transcription initiation factor binding"/>
    <property type="evidence" value="ECO:0007669"/>
    <property type="project" value="TreeGrafter"/>
</dbReference>
<keyword evidence="6" id="KW-1185">Reference proteome</keyword>
<evidence type="ECO:0000259" key="3">
    <source>
        <dbReference type="Pfam" id="PF20639"/>
    </source>
</evidence>
<comment type="caution">
    <text evidence="5">The sequence shown here is derived from an EMBL/GenBank/DDBJ whole genome shotgun (WGS) entry which is preliminary data.</text>
</comment>
<dbReference type="PANTHER" id="PTHR28221">
    <property type="entry name" value="RNA POLYMERASE I-SPECIFIC TRANSCRIPTION INITIATION FACTOR RRN6"/>
    <property type="match status" value="1"/>
</dbReference>
<feature type="region of interest" description="Disordered" evidence="1">
    <location>
        <begin position="717"/>
        <end position="740"/>
    </location>
</feature>
<dbReference type="Pfam" id="PF10214">
    <property type="entry name" value="Rrn6_beta-prop"/>
    <property type="match status" value="1"/>
</dbReference>
<dbReference type="Pfam" id="PF20639">
    <property type="entry name" value="Rrn6_K-rich"/>
    <property type="match status" value="1"/>
</dbReference>
<evidence type="ECO:0000259" key="4">
    <source>
        <dbReference type="Pfam" id="PF20640"/>
    </source>
</evidence>
<dbReference type="Proteomes" id="UP000825890">
    <property type="component" value="Unassembled WGS sequence"/>
</dbReference>
<proteinExistence type="predicted"/>
<name>A0A9P3FEZ9_9PEZI</name>
<dbReference type="OrthoDB" id="4090074at2759"/>
<dbReference type="GeneID" id="68288951"/>
<evidence type="ECO:0000259" key="2">
    <source>
        <dbReference type="Pfam" id="PF10214"/>
    </source>
</evidence>
<dbReference type="GO" id="GO:0070860">
    <property type="term" value="C:RNA polymerase I core factor complex"/>
    <property type="evidence" value="ECO:0007669"/>
    <property type="project" value="TreeGrafter"/>
</dbReference>
<evidence type="ECO:0000313" key="6">
    <source>
        <dbReference type="Proteomes" id="UP000825890"/>
    </source>
</evidence>
<evidence type="ECO:0000313" key="5">
    <source>
        <dbReference type="EMBL" id="GIZ40020.1"/>
    </source>
</evidence>
<protein>
    <recommendedName>
        <fullName evidence="7">RNA polymerase I-specific transcription initiation factor RRN6-like protein</fullName>
    </recommendedName>
</protein>
<gene>
    <name evidence="5" type="ORF">CKM354_000337600</name>
</gene>
<evidence type="ECO:0000256" key="1">
    <source>
        <dbReference type="SAM" id="MobiDB-lite"/>
    </source>
</evidence>
<dbReference type="InterPro" id="IPR048537">
    <property type="entry name" value="RRN6_HB"/>
</dbReference>
<dbReference type="AlphaFoldDB" id="A0A9P3FEZ9"/>
<feature type="domain" description="RRN6 helical bundle" evidence="4">
    <location>
        <begin position="542"/>
        <end position="718"/>
    </location>
</feature>
<feature type="compositionally biased region" description="Basic residues" evidence="1">
    <location>
        <begin position="867"/>
        <end position="881"/>
    </location>
</feature>
<dbReference type="GO" id="GO:0042790">
    <property type="term" value="P:nucleolar large rRNA transcription by RNA polymerase I"/>
    <property type="evidence" value="ECO:0007669"/>
    <property type="project" value="TreeGrafter"/>
</dbReference>
<dbReference type="RefSeq" id="XP_044654507.1">
    <property type="nucleotide sequence ID" value="XM_044798572.1"/>
</dbReference>
<dbReference type="GO" id="GO:0001163">
    <property type="term" value="F:RNA polymerase I transcription regulatory region sequence-specific DNA binding"/>
    <property type="evidence" value="ECO:0007669"/>
    <property type="project" value="TreeGrafter"/>
</dbReference>
<dbReference type="EMBL" id="BOLY01000002">
    <property type="protein sequence ID" value="GIZ40020.1"/>
    <property type="molecule type" value="Genomic_DNA"/>
</dbReference>
<reference evidence="5 6" key="1">
    <citation type="submission" date="2021-01" db="EMBL/GenBank/DDBJ databases">
        <title>Cercospora kikuchii MAFF 305040 whole genome shotgun sequence.</title>
        <authorList>
            <person name="Kashiwa T."/>
            <person name="Suzuki T."/>
        </authorList>
    </citation>
    <scope>NUCLEOTIDE SEQUENCE [LARGE SCALE GENOMIC DNA]</scope>
    <source>
        <strain evidence="5 6">MAFF 305040</strain>
    </source>
</reference>
<organism evidence="5 6">
    <name type="scientific">Cercospora kikuchii</name>
    <dbReference type="NCBI Taxonomy" id="84275"/>
    <lineage>
        <taxon>Eukaryota</taxon>
        <taxon>Fungi</taxon>
        <taxon>Dikarya</taxon>
        <taxon>Ascomycota</taxon>
        <taxon>Pezizomycotina</taxon>
        <taxon>Dothideomycetes</taxon>
        <taxon>Dothideomycetidae</taxon>
        <taxon>Mycosphaerellales</taxon>
        <taxon>Mycosphaerellaceae</taxon>
        <taxon>Cercospora</taxon>
    </lineage>
</organism>
<feature type="region of interest" description="Disordered" evidence="1">
    <location>
        <begin position="752"/>
        <end position="787"/>
    </location>
</feature>
<feature type="compositionally biased region" description="Acidic residues" evidence="1">
    <location>
        <begin position="851"/>
        <end position="860"/>
    </location>
</feature>
<feature type="domain" description="RRN6 K-rich C-terminal" evidence="3">
    <location>
        <begin position="824"/>
        <end position="951"/>
    </location>
</feature>